<dbReference type="FunFam" id="1.25.40.10:FF:000451">
    <property type="entry name" value="mRNA splicing protein (Prp39), putative"/>
    <property type="match status" value="1"/>
</dbReference>
<dbReference type="PANTHER" id="PTHR17204:SF5">
    <property type="entry name" value="PRE-MRNA-PROCESSING FACTOR 39"/>
    <property type="match status" value="1"/>
</dbReference>
<keyword evidence="5" id="KW-0539">Nucleus</keyword>
<name>B6JUT3_SCHJY</name>
<sequence>MDYGDIYITEETEWDNCNRQVAKNPDDFDAWEALVRASEGLEGGVNRNSSKQTLDTLRGVYDRFLTKFPLLFGYWKKYADLEFYVAGVEAAERVYERGIAGIPCSVDLWANYCAFKMETSHKSEEIRELFQAGAESIGLDFLSHPFWDKYIEFEERQERQDNVFRLLERLIRTPLHQYARYFEKFMQVAQTQSLNILLPEDVLASVRADVLREPPKMVNAGSKQMKLERGELEIEREMRARIHRIFLQQFQQTQTETVKRWTFESEIKRPYFHVKELDETQLTNWRKYLDFEEVEGDFNRIVFLYEKCLVACALYDEFWFRYARWMSSKPGHEQDVKMIYERAAAIFTSISRPGLRIQYALLQEKCGNVDTARIIYQSILTQLPGNLEAVMGWVGLERRIAVNGDLSMARSVLRSIVNEGQCDPSTAAIFITEDIKLTWKIEGNIEAARQAFQQNAVALRDSRYFWINYLTFELEQPLDTRNAAEHFEHVSSIINTIRKDTNLPPRTIKDLARLSMDYLLNRAQHPNAIQLYFELDRDTFGPFSVRKHDQSRLVQNGNISEVEARLLSMQGHPGIAVNEARIKMGESPYEKYFRSQGIMKGSTAQLPTAQASYQTTSYASRQ</sequence>
<dbReference type="FunFam" id="1.25.40.10:FF:000064">
    <property type="entry name" value="Putative pre-mrna-processing factor 39"/>
    <property type="match status" value="1"/>
</dbReference>
<dbReference type="OrthoDB" id="10265668at2759"/>
<dbReference type="Proteomes" id="UP000001744">
    <property type="component" value="Unassembled WGS sequence"/>
</dbReference>
<dbReference type="Gene3D" id="1.25.40.10">
    <property type="entry name" value="Tetratricopeptide repeat domain"/>
    <property type="match status" value="2"/>
</dbReference>
<accession>B6JUT3</accession>
<dbReference type="STRING" id="402676.B6JUT3"/>
<evidence type="ECO:0000256" key="4">
    <source>
        <dbReference type="ARBA" id="ARBA00023187"/>
    </source>
</evidence>
<dbReference type="PANTHER" id="PTHR17204">
    <property type="entry name" value="PRE-MRNA PROCESSING PROTEIN PRP39-RELATED"/>
    <property type="match status" value="1"/>
</dbReference>
<protein>
    <submittedName>
        <fullName evidence="7">U1 snRNP-associated protein Usp105</fullName>
    </submittedName>
</protein>
<dbReference type="EMBL" id="KE651166">
    <property type="protein sequence ID" value="EEB05064.1"/>
    <property type="molecule type" value="Genomic_DNA"/>
</dbReference>
<evidence type="ECO:0000313" key="7">
    <source>
        <dbReference type="EMBL" id="EEB05064.1"/>
    </source>
</evidence>
<proteinExistence type="inferred from homology"/>
<dbReference type="RefSeq" id="XP_002171357.1">
    <property type="nucleotide sequence ID" value="XM_002171321.2"/>
</dbReference>
<dbReference type="Pfam" id="PF23241">
    <property type="entry name" value="HAT_PRP39_C"/>
    <property type="match status" value="1"/>
</dbReference>
<dbReference type="HOGENOM" id="CLU_007434_3_1_1"/>
<dbReference type="GO" id="GO:0000395">
    <property type="term" value="P:mRNA 5'-splice site recognition"/>
    <property type="evidence" value="ECO:0000318"/>
    <property type="project" value="GO_Central"/>
</dbReference>
<dbReference type="InterPro" id="IPR003107">
    <property type="entry name" value="HAT"/>
</dbReference>
<comment type="similarity">
    <text evidence="6">Belongs to the PRP39 family.</text>
</comment>
<dbReference type="JaponicusDB" id="SJAG_00058">
    <property type="gene designation" value="prp39"/>
</dbReference>
<keyword evidence="4" id="KW-0508">mRNA splicing</keyword>
<dbReference type="GO" id="GO:0071004">
    <property type="term" value="C:U2-type prespliceosome"/>
    <property type="evidence" value="ECO:0000318"/>
    <property type="project" value="GO_Central"/>
</dbReference>
<dbReference type="GO" id="GO:0000243">
    <property type="term" value="C:commitment complex"/>
    <property type="evidence" value="ECO:0000318"/>
    <property type="project" value="GO_Central"/>
</dbReference>
<dbReference type="OMA" id="IISWANL"/>
<evidence type="ECO:0000256" key="3">
    <source>
        <dbReference type="ARBA" id="ARBA00022737"/>
    </source>
</evidence>
<dbReference type="SUPFAM" id="SSF48452">
    <property type="entry name" value="TPR-like"/>
    <property type="match status" value="1"/>
</dbReference>
<dbReference type="Pfam" id="PF23240">
    <property type="entry name" value="HAT_PRP39_N"/>
    <property type="match status" value="1"/>
</dbReference>
<keyword evidence="3" id="KW-0677">Repeat</keyword>
<dbReference type="InterPro" id="IPR059164">
    <property type="entry name" value="HAT_PRP39_C"/>
</dbReference>
<organism evidence="7 9">
    <name type="scientific">Schizosaccharomyces japonicus (strain yFS275 / FY16936)</name>
    <name type="common">Fission yeast</name>
    <dbReference type="NCBI Taxonomy" id="402676"/>
    <lineage>
        <taxon>Eukaryota</taxon>
        <taxon>Fungi</taxon>
        <taxon>Dikarya</taxon>
        <taxon>Ascomycota</taxon>
        <taxon>Taphrinomycotina</taxon>
        <taxon>Schizosaccharomycetes</taxon>
        <taxon>Schizosaccharomycetales</taxon>
        <taxon>Schizosaccharomycetaceae</taxon>
        <taxon>Schizosaccharomyces</taxon>
    </lineage>
</organism>
<evidence type="ECO:0000256" key="5">
    <source>
        <dbReference type="ARBA" id="ARBA00023242"/>
    </source>
</evidence>
<evidence type="ECO:0000313" key="9">
    <source>
        <dbReference type="Proteomes" id="UP000001744"/>
    </source>
</evidence>
<keyword evidence="2" id="KW-0507">mRNA processing</keyword>
<comment type="subcellular location">
    <subcellularLocation>
        <location evidence="1">Nucleus</location>
    </subcellularLocation>
</comment>
<dbReference type="VEuPathDB" id="FungiDB:SJAG_00058"/>
<reference evidence="7 9" key="1">
    <citation type="journal article" date="2011" name="Science">
        <title>Comparative functional genomics of the fission yeasts.</title>
        <authorList>
            <person name="Rhind N."/>
            <person name="Chen Z."/>
            <person name="Yassour M."/>
            <person name="Thompson D.A."/>
            <person name="Haas B.J."/>
            <person name="Habib N."/>
            <person name="Wapinski I."/>
            <person name="Roy S."/>
            <person name="Lin M.F."/>
            <person name="Heiman D.I."/>
            <person name="Young S.K."/>
            <person name="Furuya K."/>
            <person name="Guo Y."/>
            <person name="Pidoux A."/>
            <person name="Chen H.M."/>
            <person name="Robbertse B."/>
            <person name="Goldberg J.M."/>
            <person name="Aoki K."/>
            <person name="Bayne E.H."/>
            <person name="Berlin A.M."/>
            <person name="Desjardins C.A."/>
            <person name="Dobbs E."/>
            <person name="Dukaj L."/>
            <person name="Fan L."/>
            <person name="FitzGerald M.G."/>
            <person name="French C."/>
            <person name="Gujja S."/>
            <person name="Hansen K."/>
            <person name="Keifenheim D."/>
            <person name="Levin J.Z."/>
            <person name="Mosher R.A."/>
            <person name="Mueller C.A."/>
            <person name="Pfiffner J."/>
            <person name="Priest M."/>
            <person name="Russ C."/>
            <person name="Smialowska A."/>
            <person name="Swoboda P."/>
            <person name="Sykes S.M."/>
            <person name="Vaughn M."/>
            <person name="Vengrova S."/>
            <person name="Yoder R."/>
            <person name="Zeng Q."/>
            <person name="Allshire R."/>
            <person name="Baulcombe D."/>
            <person name="Birren B.W."/>
            <person name="Brown W."/>
            <person name="Ekwall K."/>
            <person name="Kellis M."/>
            <person name="Leatherwood J."/>
            <person name="Levin H."/>
            <person name="Margalit H."/>
            <person name="Martienssen R."/>
            <person name="Nieduszynski C.A."/>
            <person name="Spatafora J.W."/>
            <person name="Friedman N."/>
            <person name="Dalgaard J.Z."/>
            <person name="Baumann P."/>
            <person name="Niki H."/>
            <person name="Regev A."/>
            <person name="Nusbaum C."/>
        </authorList>
    </citation>
    <scope>NUCLEOTIDE SEQUENCE [LARGE SCALE GENOMIC DNA]</scope>
    <source>
        <strain evidence="9">yFS275 / FY16936</strain>
    </source>
</reference>
<dbReference type="GeneID" id="7051008"/>
<keyword evidence="9" id="KW-1185">Reference proteome</keyword>
<evidence type="ECO:0000256" key="6">
    <source>
        <dbReference type="ARBA" id="ARBA00038019"/>
    </source>
</evidence>
<evidence type="ECO:0000313" key="8">
    <source>
        <dbReference type="JaponicusDB" id="SJAG_00058"/>
    </source>
</evidence>
<evidence type="ECO:0000256" key="2">
    <source>
        <dbReference type="ARBA" id="ARBA00022664"/>
    </source>
</evidence>
<dbReference type="eggNOG" id="KOG1258">
    <property type="taxonomic scope" value="Eukaryota"/>
</dbReference>
<dbReference type="GO" id="GO:0140727">
    <property type="term" value="P:siRNA-mediated pericentric heterochromatin formation"/>
    <property type="evidence" value="ECO:0007669"/>
    <property type="project" value="EnsemblFungi"/>
</dbReference>
<evidence type="ECO:0000256" key="1">
    <source>
        <dbReference type="ARBA" id="ARBA00004123"/>
    </source>
</evidence>
<dbReference type="InterPro" id="IPR011990">
    <property type="entry name" value="TPR-like_helical_dom_sf"/>
</dbReference>
<dbReference type="AlphaFoldDB" id="B6JUT3"/>
<gene>
    <name evidence="8" type="primary">prp39</name>
    <name evidence="8" type="synonym">usp105</name>
    <name evidence="7" type="ORF">SJAG_00058</name>
</gene>
<dbReference type="GO" id="GO:0005685">
    <property type="term" value="C:U1 snRNP"/>
    <property type="evidence" value="ECO:0000318"/>
    <property type="project" value="GO_Central"/>
</dbReference>
<dbReference type="SMART" id="SM00386">
    <property type="entry name" value="HAT"/>
    <property type="match status" value="7"/>
</dbReference>